<evidence type="ECO:0000313" key="1">
    <source>
        <dbReference type="EMBL" id="KAK0499301.1"/>
    </source>
</evidence>
<reference evidence="1" key="1">
    <citation type="submission" date="2023-06" db="EMBL/GenBank/DDBJ databases">
        <authorList>
            <consortium name="Lawrence Berkeley National Laboratory"/>
            <person name="Ahrendt S."/>
            <person name="Sahu N."/>
            <person name="Indic B."/>
            <person name="Wong-Bajracharya J."/>
            <person name="Merenyi Z."/>
            <person name="Ke H.-M."/>
            <person name="Monk M."/>
            <person name="Kocsube S."/>
            <person name="Drula E."/>
            <person name="Lipzen A."/>
            <person name="Balint B."/>
            <person name="Henrissat B."/>
            <person name="Andreopoulos B."/>
            <person name="Martin F.M."/>
            <person name="Harder C.B."/>
            <person name="Rigling D."/>
            <person name="Ford K.L."/>
            <person name="Foster G.D."/>
            <person name="Pangilinan J."/>
            <person name="Papanicolaou A."/>
            <person name="Barry K."/>
            <person name="LaButti K."/>
            <person name="Viragh M."/>
            <person name="Koriabine M."/>
            <person name="Yan M."/>
            <person name="Riley R."/>
            <person name="Champramary S."/>
            <person name="Plett K.L."/>
            <person name="Tsai I.J."/>
            <person name="Slot J."/>
            <person name="Sipos G."/>
            <person name="Plett J."/>
            <person name="Nagy L.G."/>
            <person name="Grigoriev I.V."/>
        </authorList>
    </citation>
    <scope>NUCLEOTIDE SEQUENCE</scope>
    <source>
        <strain evidence="1">HWK02</strain>
    </source>
</reference>
<dbReference type="EMBL" id="JAUEPU010000009">
    <property type="protein sequence ID" value="KAK0499301.1"/>
    <property type="molecule type" value="Genomic_DNA"/>
</dbReference>
<accession>A0AA39TSC1</accession>
<keyword evidence="2" id="KW-1185">Reference proteome</keyword>
<dbReference type="AlphaFoldDB" id="A0AA39TSC1"/>
<sequence>MTKAIVAPNTPTDEDVSSSVEAGNDVFQDTNLPKEVTLTSITETGQDESTILVLKQRSYTGRKVLPSALADSLCGDLHVNGVLGQLNTTLGTSYPLDSVLPILGSYIAPNVDFGTAYAYLWPCCVPPQQVWDLYANRVVPYWVAGRMPWVISHAWVDEKDRVNVMTSINGGEWPVPMPKNANLDLIRIENLNVRSHRGLQTDYAWLDVLCLRQEGGENEHLHLDEWKLDVPQSDGCMSAQTRYFGDDRCWFRRAWTLQEITENWITGGKTGKDVMDEEVQWRFNE</sequence>
<comment type="caution">
    <text evidence="1">The sequence shown here is derived from an EMBL/GenBank/DDBJ whole genome shotgun (WGS) entry which is preliminary data.</text>
</comment>
<name>A0AA39TSC1_9AGAR</name>
<dbReference type="Proteomes" id="UP001175228">
    <property type="component" value="Unassembled WGS sequence"/>
</dbReference>
<evidence type="ECO:0000313" key="2">
    <source>
        <dbReference type="Proteomes" id="UP001175228"/>
    </source>
</evidence>
<protein>
    <recommendedName>
        <fullName evidence="3">Heterokaryon incompatibility domain-containing protein</fullName>
    </recommendedName>
</protein>
<proteinExistence type="predicted"/>
<evidence type="ECO:0008006" key="3">
    <source>
        <dbReference type="Google" id="ProtNLM"/>
    </source>
</evidence>
<organism evidence="1 2">
    <name type="scientific">Armillaria luteobubalina</name>
    <dbReference type="NCBI Taxonomy" id="153913"/>
    <lineage>
        <taxon>Eukaryota</taxon>
        <taxon>Fungi</taxon>
        <taxon>Dikarya</taxon>
        <taxon>Basidiomycota</taxon>
        <taxon>Agaricomycotina</taxon>
        <taxon>Agaricomycetes</taxon>
        <taxon>Agaricomycetidae</taxon>
        <taxon>Agaricales</taxon>
        <taxon>Marasmiineae</taxon>
        <taxon>Physalacriaceae</taxon>
        <taxon>Armillaria</taxon>
    </lineage>
</organism>
<gene>
    <name evidence="1" type="ORF">EDD18DRAFT_1460280</name>
</gene>